<dbReference type="PANTHER" id="PTHR37252:SF3">
    <property type="entry name" value="POLYADENYLATE-BINDING PROTEIN-INTERACTING PROTEIN 6"/>
    <property type="match status" value="1"/>
</dbReference>
<reference evidence="4" key="1">
    <citation type="journal article" date="2018" name="Gigascience">
        <title>Genome assembly of the Pink Ipe (Handroanthus impetiginosus, Bignoniaceae), a highly valued, ecologically keystone Neotropical timber forest tree.</title>
        <authorList>
            <person name="Silva-Junior O.B."/>
            <person name="Grattapaglia D."/>
            <person name="Novaes E."/>
            <person name="Collevatti R.G."/>
        </authorList>
    </citation>
    <scope>NUCLEOTIDE SEQUENCE [LARGE SCALE GENOMIC DNA]</scope>
    <source>
        <strain evidence="4">cv. UFG-1</strain>
    </source>
</reference>
<feature type="domain" description="CUE" evidence="2">
    <location>
        <begin position="106"/>
        <end position="149"/>
    </location>
</feature>
<sequence>MKKGSSSLNPHAASYIPLSKRGAADENKYSNTAKELQDGRESVWYGRQPDNALTHGQQRNISDNYVHNAGALQTADTKWKDNHASEFHASSSHYPNEIPDTSNYNQEFMDLAYLQINFPGISEDSLSDVYLASRCDLDAAVDMLNQLELYPDDLSDKLPDTLDIGDVPEPQELRKSTAQAGASTSGPSKSSSTN</sequence>
<gene>
    <name evidence="3" type="ORF">CDL12_29432</name>
</gene>
<dbReference type="OrthoDB" id="769720at2759"/>
<dbReference type="InterPro" id="IPR038981">
    <property type="entry name" value="CID5/CID6"/>
</dbReference>
<proteinExistence type="predicted"/>
<dbReference type="GO" id="GO:0043130">
    <property type="term" value="F:ubiquitin binding"/>
    <property type="evidence" value="ECO:0007669"/>
    <property type="project" value="InterPro"/>
</dbReference>
<dbReference type="Proteomes" id="UP000231279">
    <property type="component" value="Unassembled WGS sequence"/>
</dbReference>
<dbReference type="PROSITE" id="PS51140">
    <property type="entry name" value="CUE"/>
    <property type="match status" value="1"/>
</dbReference>
<dbReference type="EMBL" id="NKXS01008785">
    <property type="protein sequence ID" value="PIM98092.1"/>
    <property type="molecule type" value="Genomic_DNA"/>
</dbReference>
<comment type="caution">
    <text evidence="3">The sequence shown here is derived from an EMBL/GenBank/DDBJ whole genome shotgun (WGS) entry which is preliminary data.</text>
</comment>
<name>A0A2G9FYG0_9LAMI</name>
<evidence type="ECO:0000259" key="2">
    <source>
        <dbReference type="PROSITE" id="PS51140"/>
    </source>
</evidence>
<evidence type="ECO:0000313" key="3">
    <source>
        <dbReference type="EMBL" id="PIM98092.1"/>
    </source>
</evidence>
<evidence type="ECO:0000256" key="1">
    <source>
        <dbReference type="SAM" id="MobiDB-lite"/>
    </source>
</evidence>
<keyword evidence="4" id="KW-1185">Reference proteome</keyword>
<dbReference type="InterPro" id="IPR041806">
    <property type="entry name" value="CID5/6/7_CUE"/>
</dbReference>
<dbReference type="AlphaFoldDB" id="A0A2G9FYG0"/>
<dbReference type="PANTHER" id="PTHR37252">
    <property type="entry name" value="POLYADENYLATE-BINDING PROTEIN-INTERACTING PROTEIN 6"/>
    <property type="match status" value="1"/>
</dbReference>
<feature type="region of interest" description="Disordered" evidence="1">
    <location>
        <begin position="1"/>
        <end position="37"/>
    </location>
</feature>
<feature type="region of interest" description="Disordered" evidence="1">
    <location>
        <begin position="154"/>
        <end position="194"/>
    </location>
</feature>
<feature type="compositionally biased region" description="Low complexity" evidence="1">
    <location>
        <begin position="180"/>
        <end position="194"/>
    </location>
</feature>
<dbReference type="CDD" id="cd14371">
    <property type="entry name" value="CUE_CID7_like"/>
    <property type="match status" value="1"/>
</dbReference>
<dbReference type="InterPro" id="IPR003892">
    <property type="entry name" value="CUE"/>
</dbReference>
<evidence type="ECO:0000313" key="4">
    <source>
        <dbReference type="Proteomes" id="UP000231279"/>
    </source>
</evidence>
<organism evidence="3 4">
    <name type="scientific">Handroanthus impetiginosus</name>
    <dbReference type="NCBI Taxonomy" id="429701"/>
    <lineage>
        <taxon>Eukaryota</taxon>
        <taxon>Viridiplantae</taxon>
        <taxon>Streptophyta</taxon>
        <taxon>Embryophyta</taxon>
        <taxon>Tracheophyta</taxon>
        <taxon>Spermatophyta</taxon>
        <taxon>Magnoliopsida</taxon>
        <taxon>eudicotyledons</taxon>
        <taxon>Gunneridae</taxon>
        <taxon>Pentapetalae</taxon>
        <taxon>asterids</taxon>
        <taxon>lamiids</taxon>
        <taxon>Lamiales</taxon>
        <taxon>Bignoniaceae</taxon>
        <taxon>Crescentiina</taxon>
        <taxon>Tabebuia alliance</taxon>
        <taxon>Handroanthus</taxon>
    </lineage>
</organism>
<protein>
    <recommendedName>
        <fullName evidence="2">CUE domain-containing protein</fullName>
    </recommendedName>
</protein>
<accession>A0A2G9FYG0</accession>